<evidence type="ECO:0000313" key="1">
    <source>
        <dbReference type="EMBL" id="ETI56154.1"/>
    </source>
</evidence>
<proteinExistence type="predicted"/>
<reference evidence="1 2" key="1">
    <citation type="submission" date="2013-11" db="EMBL/GenBank/DDBJ databases">
        <title>The Genome Sequence of Phytophthora parasitica P1569.</title>
        <authorList>
            <consortium name="The Broad Institute Genomics Platform"/>
            <person name="Russ C."/>
            <person name="Tyler B."/>
            <person name="Panabieres F."/>
            <person name="Shan W."/>
            <person name="Tripathy S."/>
            <person name="Grunwald N."/>
            <person name="Machado M."/>
            <person name="Johnson C.S."/>
            <person name="Arredondo F."/>
            <person name="Hong C."/>
            <person name="Coffey M."/>
            <person name="Young S.K."/>
            <person name="Zeng Q."/>
            <person name="Gargeya S."/>
            <person name="Fitzgerald M."/>
            <person name="Abouelleil A."/>
            <person name="Alvarado L."/>
            <person name="Chapman S.B."/>
            <person name="Gainer-Dewar J."/>
            <person name="Goldberg J."/>
            <person name="Griggs A."/>
            <person name="Gujja S."/>
            <person name="Hansen M."/>
            <person name="Howarth C."/>
            <person name="Imamovic A."/>
            <person name="Ireland A."/>
            <person name="Larimer J."/>
            <person name="McCowan C."/>
            <person name="Murphy C."/>
            <person name="Pearson M."/>
            <person name="Poon T.W."/>
            <person name="Priest M."/>
            <person name="Roberts A."/>
            <person name="Saif S."/>
            <person name="Shea T."/>
            <person name="Sykes S."/>
            <person name="Wortman J."/>
            <person name="Nusbaum C."/>
            <person name="Birren B."/>
        </authorList>
    </citation>
    <scope>NUCLEOTIDE SEQUENCE [LARGE SCALE GENOMIC DNA]</scope>
    <source>
        <strain evidence="1 2">P1569</strain>
    </source>
</reference>
<sequence>NAGGSIADDSDGEERTALEWISKKVAKILLKMDEHPKNLFKRLRLAQSGVVGLRR</sequence>
<feature type="non-terminal residue" evidence="1">
    <location>
        <position position="1"/>
    </location>
</feature>
<comment type="caution">
    <text evidence="1">The sequence shown here is derived from an EMBL/GenBank/DDBJ whole genome shotgun (WGS) entry which is preliminary data.</text>
</comment>
<dbReference type="HOGENOM" id="CLU_3038799_0_0_1"/>
<name>V9FXF1_PHYNI</name>
<organism evidence="1 2">
    <name type="scientific">Phytophthora nicotianae P1569</name>
    <dbReference type="NCBI Taxonomy" id="1317065"/>
    <lineage>
        <taxon>Eukaryota</taxon>
        <taxon>Sar</taxon>
        <taxon>Stramenopiles</taxon>
        <taxon>Oomycota</taxon>
        <taxon>Peronosporomycetes</taxon>
        <taxon>Peronosporales</taxon>
        <taxon>Peronosporaceae</taxon>
        <taxon>Phytophthora</taxon>
    </lineage>
</organism>
<accession>V9FXF1</accession>
<dbReference type="AlphaFoldDB" id="V9FXF1"/>
<keyword evidence="2" id="KW-1185">Reference proteome</keyword>
<dbReference type="EMBL" id="ANIZ01000193">
    <property type="protein sequence ID" value="ETI56154.1"/>
    <property type="molecule type" value="Genomic_DNA"/>
</dbReference>
<gene>
    <name evidence="1" type="ORF">F443_01254</name>
</gene>
<protein>
    <submittedName>
        <fullName evidence="1">Uncharacterized protein</fullName>
    </submittedName>
</protein>
<evidence type="ECO:0000313" key="2">
    <source>
        <dbReference type="Proteomes" id="UP000018721"/>
    </source>
</evidence>
<dbReference type="Proteomes" id="UP000018721">
    <property type="component" value="Unassembled WGS sequence"/>
</dbReference>